<sequence>MIYKQITLNPWEPPLGEIRVIQEEADSRDLIINLIDDNGSPLDLTGKTVSAYIQKPDNTMIYNSCRVEGNQATVTLTLQMMAVSGLTKLCELQIVDTDNHTLKVTLPPLRIIKSNYDGAIESTDEFSRLAEALNAVDSAPVAIEAVKEATEEAVAVKNDLIEKRNSGFFNGAPGSQGAQGIQGSKGDKGDKGDRGDSGIEAATDGMYTLYVNEVGHLIAQYTDSGSPPPLSVVDGHLIYNTGE</sequence>
<dbReference type="InterPro" id="IPR018913">
    <property type="entry name" value="BppU_N"/>
</dbReference>
<organism evidence="3 4">
    <name type="scientific">[Clostridium] leptum</name>
    <dbReference type="NCBI Taxonomy" id="1535"/>
    <lineage>
        <taxon>Bacteria</taxon>
        <taxon>Bacillati</taxon>
        <taxon>Bacillota</taxon>
        <taxon>Clostridia</taxon>
        <taxon>Eubacteriales</taxon>
        <taxon>Oscillospiraceae</taxon>
        <taxon>Oscillospiraceae incertae sedis</taxon>
    </lineage>
</organism>
<feature type="region of interest" description="Disordered" evidence="1">
    <location>
        <begin position="167"/>
        <end position="199"/>
    </location>
</feature>
<dbReference type="AlphaFoldDB" id="A0A412AWU5"/>
<dbReference type="EMBL" id="QRTC01000031">
    <property type="protein sequence ID" value="RGQ40172.1"/>
    <property type="molecule type" value="Genomic_DNA"/>
</dbReference>
<evidence type="ECO:0000313" key="4">
    <source>
        <dbReference type="Proteomes" id="UP000284751"/>
    </source>
</evidence>
<feature type="compositionally biased region" description="Basic and acidic residues" evidence="1">
    <location>
        <begin position="185"/>
        <end position="197"/>
    </location>
</feature>
<accession>A0A412AWU5</accession>
<dbReference type="Proteomes" id="UP000284751">
    <property type="component" value="Unassembled WGS sequence"/>
</dbReference>
<comment type="caution">
    <text evidence="3">The sequence shown here is derived from an EMBL/GenBank/DDBJ whole genome shotgun (WGS) entry which is preliminary data.</text>
</comment>
<dbReference type="Gene3D" id="2.60.40.3350">
    <property type="match status" value="1"/>
</dbReference>
<evidence type="ECO:0000256" key="1">
    <source>
        <dbReference type="SAM" id="MobiDB-lite"/>
    </source>
</evidence>
<proteinExistence type="predicted"/>
<evidence type="ECO:0000259" key="2">
    <source>
        <dbReference type="Pfam" id="PF10651"/>
    </source>
</evidence>
<name>A0A412AWU5_9FIRM</name>
<dbReference type="Gene3D" id="1.20.5.320">
    <property type="entry name" value="6-Phosphogluconate Dehydrogenase, domain 3"/>
    <property type="match status" value="1"/>
</dbReference>
<dbReference type="Pfam" id="PF10651">
    <property type="entry name" value="BppU_N"/>
    <property type="match status" value="1"/>
</dbReference>
<evidence type="ECO:0000313" key="3">
    <source>
        <dbReference type="EMBL" id="RGQ40172.1"/>
    </source>
</evidence>
<reference evidence="3 4" key="1">
    <citation type="submission" date="2018-08" db="EMBL/GenBank/DDBJ databases">
        <title>A genome reference for cultivated species of the human gut microbiota.</title>
        <authorList>
            <person name="Zou Y."/>
            <person name="Xue W."/>
            <person name="Luo G."/>
        </authorList>
    </citation>
    <scope>NUCLEOTIDE SEQUENCE [LARGE SCALE GENOMIC DNA]</scope>
    <source>
        <strain evidence="3 4">AF28-26</strain>
    </source>
</reference>
<gene>
    <name evidence="3" type="ORF">DWY99_08605</name>
</gene>
<feature type="domain" description="BppU N-terminal" evidence="2">
    <location>
        <begin position="16"/>
        <end position="136"/>
    </location>
</feature>
<protein>
    <submittedName>
        <fullName evidence="3">DUF2479 domain-containing protein</fullName>
    </submittedName>
</protein>